<name>A0A1M7IK90_9GAMM</name>
<dbReference type="RefSeq" id="WP_073266756.1">
    <property type="nucleotide sequence ID" value="NZ_FRBQ01000005.1"/>
</dbReference>
<proteinExistence type="predicted"/>
<reference evidence="2" key="1">
    <citation type="submission" date="2016-11" db="EMBL/GenBank/DDBJ databases">
        <authorList>
            <person name="Varghese N."/>
            <person name="Submissions S."/>
        </authorList>
    </citation>
    <scope>NUCLEOTIDE SEQUENCE [LARGE SCALE GENOMIC DNA]</scope>
    <source>
        <strain evidence="2">CECT 8089</strain>
    </source>
</reference>
<dbReference type="OrthoDB" id="6973894at2"/>
<keyword evidence="2" id="KW-1185">Reference proteome</keyword>
<dbReference type="EMBL" id="FRBQ01000005">
    <property type="protein sequence ID" value="SHM41130.1"/>
    <property type="molecule type" value="Genomic_DNA"/>
</dbReference>
<evidence type="ECO:0000313" key="1">
    <source>
        <dbReference type="EMBL" id="SHM41130.1"/>
    </source>
</evidence>
<dbReference type="AlphaFoldDB" id="A0A1M7IK90"/>
<sequence length="135" mass="14826">MELFFTAITLALVGAVYFLVQRARSPSGLSRKPIMDWMSRFDAATPVEQHELAEALLMQSALLAEQMDVEVSLSELLPADCDPTALIVSWQAQLTVAIPAHALLNTPARTVGALLLIRDVQPQRFRELLGQALTN</sequence>
<accession>A0A1M7IK90</accession>
<gene>
    <name evidence="1" type="ORF">SAMN05216288_3561</name>
</gene>
<evidence type="ECO:0000313" key="2">
    <source>
        <dbReference type="Proteomes" id="UP000184305"/>
    </source>
</evidence>
<organism evidence="1 2">
    <name type="scientific">Phytopseudomonas punonensis</name>
    <dbReference type="NCBI Taxonomy" id="1220495"/>
    <lineage>
        <taxon>Bacteria</taxon>
        <taxon>Pseudomonadati</taxon>
        <taxon>Pseudomonadota</taxon>
        <taxon>Gammaproteobacteria</taxon>
        <taxon>Pseudomonadales</taxon>
        <taxon>Pseudomonadaceae</taxon>
        <taxon>Phytopseudomonas</taxon>
    </lineage>
</organism>
<protein>
    <submittedName>
        <fullName evidence="1">Uncharacterized protein</fullName>
    </submittedName>
</protein>
<dbReference type="Proteomes" id="UP000184305">
    <property type="component" value="Unassembled WGS sequence"/>
</dbReference>